<accession>A0A8T3CCI3</accession>
<sequence length="603" mass="66953">MSYSVYSVSRLRSLRLSPPKSQSNSTQYLLLPLRSISSIPKPNPSSHQLLLLLSRRISSSNHLRQLLCRVTASGLNFDNPHIHLLNSILHSLSGGPTPSLALTFFELIHSQGLALDGYTFTSALKATSRLSQPNAGAELHSLLIKLGLESDTFVLNSLIHMYSASGLVGMAREVFDLAPDSSRDVVSWNTMVSGFSNNHLYEESLIFFRQMVEHSITMDANSSVAALTACAKIGSLNLGRMIHSLVVTRGLDMDCYLCSSLINMYSKCGDLNQAHKLFDEMPEKNAVCWTAMISGYAQSNQFVKSIMLFRKMQAAKLKPDENTISSVLSSCAQLGALDQGRYIHAYCDINGIILGLSAKNALIDMYAKCGEIDRAFCIFHELEKPDVFSWTTIISGLAMNGNSFEALKLFSQMEASSLVLPNEVTFLGVLSACSHGGLIEAGYYYFDRMRIVYKLLPRLEHYGCMVDLLGRAKLLLEAEKFVKDMPIKPDVVIWRSLLFASRINEDVRMAELAAQRIMELEPEMCGGPVMLSNVYAMASRWTDVSRTRRYMYSQSIQKQPGLSFIELNGVIHEFLSAGKSHPQNDVIYNVLCGISKHSTNNLV</sequence>
<feature type="repeat" description="PPR" evidence="2">
    <location>
        <begin position="285"/>
        <end position="319"/>
    </location>
</feature>
<dbReference type="FunFam" id="1.25.40.10:FF:000184">
    <property type="entry name" value="Pentatricopeptide repeat-containing protein, chloroplastic"/>
    <property type="match status" value="1"/>
</dbReference>
<dbReference type="Pfam" id="PF13041">
    <property type="entry name" value="PPR_2"/>
    <property type="match status" value="2"/>
</dbReference>
<dbReference type="PANTHER" id="PTHR47926:SF345">
    <property type="entry name" value="(WILD MALAYSIAN BANANA) HYPOTHETICAL PROTEIN"/>
    <property type="match status" value="1"/>
</dbReference>
<keyword evidence="4" id="KW-1185">Reference proteome</keyword>
<dbReference type="NCBIfam" id="TIGR00756">
    <property type="entry name" value="PPR"/>
    <property type="match status" value="4"/>
</dbReference>
<feature type="repeat" description="PPR" evidence="2">
    <location>
        <begin position="386"/>
        <end position="420"/>
    </location>
</feature>
<organism evidence="3 4">
    <name type="scientific">Dendrobium nobile</name>
    <name type="common">Orchid</name>
    <dbReference type="NCBI Taxonomy" id="94219"/>
    <lineage>
        <taxon>Eukaryota</taxon>
        <taxon>Viridiplantae</taxon>
        <taxon>Streptophyta</taxon>
        <taxon>Embryophyta</taxon>
        <taxon>Tracheophyta</taxon>
        <taxon>Spermatophyta</taxon>
        <taxon>Magnoliopsida</taxon>
        <taxon>Liliopsida</taxon>
        <taxon>Asparagales</taxon>
        <taxon>Orchidaceae</taxon>
        <taxon>Epidendroideae</taxon>
        <taxon>Malaxideae</taxon>
        <taxon>Dendrobiinae</taxon>
        <taxon>Dendrobium</taxon>
    </lineage>
</organism>
<dbReference type="InterPro" id="IPR002885">
    <property type="entry name" value="PPR_rpt"/>
</dbReference>
<dbReference type="Pfam" id="PF01535">
    <property type="entry name" value="PPR"/>
    <property type="match status" value="4"/>
</dbReference>
<feature type="repeat" description="PPR" evidence="2">
    <location>
        <begin position="184"/>
        <end position="218"/>
    </location>
</feature>
<reference evidence="3" key="1">
    <citation type="journal article" date="2022" name="Front. Genet.">
        <title>Chromosome-Scale Assembly of the Dendrobium nobile Genome Provides Insights Into the Molecular Mechanism of the Biosynthesis of the Medicinal Active Ingredient of Dendrobium.</title>
        <authorList>
            <person name="Xu Q."/>
            <person name="Niu S.-C."/>
            <person name="Li K.-L."/>
            <person name="Zheng P.-J."/>
            <person name="Zhang X.-J."/>
            <person name="Jia Y."/>
            <person name="Liu Y."/>
            <person name="Niu Y.-X."/>
            <person name="Yu L.-H."/>
            <person name="Chen D.-F."/>
            <person name="Zhang G.-Q."/>
        </authorList>
    </citation>
    <scope>NUCLEOTIDE SEQUENCE</scope>
    <source>
        <tissue evidence="3">Leaf</tissue>
    </source>
</reference>
<dbReference type="FunFam" id="1.25.40.10:FF:000436">
    <property type="entry name" value="Pentatricopeptide repeat-containing protein At5g39350 family"/>
    <property type="match status" value="1"/>
</dbReference>
<proteinExistence type="predicted"/>
<dbReference type="PROSITE" id="PS51375">
    <property type="entry name" value="PPR"/>
    <property type="match status" value="4"/>
</dbReference>
<protein>
    <recommendedName>
        <fullName evidence="5">Pentatricopeptide repeat-containing protein</fullName>
    </recommendedName>
</protein>
<dbReference type="GO" id="GO:0003723">
    <property type="term" value="F:RNA binding"/>
    <property type="evidence" value="ECO:0007669"/>
    <property type="project" value="InterPro"/>
</dbReference>
<dbReference type="FunFam" id="1.25.40.10:FF:000344">
    <property type="entry name" value="Pentatricopeptide repeat-containing protein"/>
    <property type="match status" value="1"/>
</dbReference>
<dbReference type="Gene3D" id="1.25.40.10">
    <property type="entry name" value="Tetratricopeptide repeat domain"/>
    <property type="match status" value="3"/>
</dbReference>
<evidence type="ECO:0000313" key="3">
    <source>
        <dbReference type="EMBL" id="KAI0530667.1"/>
    </source>
</evidence>
<dbReference type="Proteomes" id="UP000829196">
    <property type="component" value="Unassembled WGS sequence"/>
</dbReference>
<dbReference type="GO" id="GO:0009451">
    <property type="term" value="P:RNA modification"/>
    <property type="evidence" value="ECO:0007669"/>
    <property type="project" value="InterPro"/>
</dbReference>
<dbReference type="Pfam" id="PF20431">
    <property type="entry name" value="E_motif"/>
    <property type="match status" value="1"/>
</dbReference>
<dbReference type="AlphaFoldDB" id="A0A8T3CCI3"/>
<evidence type="ECO:0008006" key="5">
    <source>
        <dbReference type="Google" id="ProtNLM"/>
    </source>
</evidence>
<comment type="caution">
    <text evidence="3">The sequence shown here is derived from an EMBL/GenBank/DDBJ whole genome shotgun (WGS) entry which is preliminary data.</text>
</comment>
<evidence type="ECO:0000313" key="4">
    <source>
        <dbReference type="Proteomes" id="UP000829196"/>
    </source>
</evidence>
<dbReference type="InterPro" id="IPR046960">
    <property type="entry name" value="PPR_At4g14850-like_plant"/>
</dbReference>
<dbReference type="InterPro" id="IPR046848">
    <property type="entry name" value="E_motif"/>
</dbReference>
<evidence type="ECO:0000256" key="1">
    <source>
        <dbReference type="ARBA" id="ARBA00022737"/>
    </source>
</evidence>
<dbReference type="PANTHER" id="PTHR47926">
    <property type="entry name" value="PENTATRICOPEPTIDE REPEAT-CONTAINING PROTEIN"/>
    <property type="match status" value="1"/>
</dbReference>
<evidence type="ECO:0000256" key="2">
    <source>
        <dbReference type="PROSITE-ProRule" id="PRU00708"/>
    </source>
</evidence>
<keyword evidence="1" id="KW-0677">Repeat</keyword>
<dbReference type="InterPro" id="IPR011990">
    <property type="entry name" value="TPR-like_helical_dom_sf"/>
</dbReference>
<gene>
    <name evidence="3" type="ORF">KFK09_000214</name>
</gene>
<name>A0A8T3CCI3_DENNO</name>
<feature type="repeat" description="PPR" evidence="2">
    <location>
        <begin position="254"/>
        <end position="284"/>
    </location>
</feature>
<dbReference type="OrthoDB" id="21254at2759"/>
<dbReference type="EMBL" id="JAGYWB010000001">
    <property type="protein sequence ID" value="KAI0530667.1"/>
    <property type="molecule type" value="Genomic_DNA"/>
</dbReference>
<dbReference type="SMR" id="A0A8T3CCI3"/>